<name>A0ABV9PZB4_9BACL</name>
<sequence>MKKGISLMLATFLAAGILTACSSSNDQKMNDQNMPGMDHSKMQNDKK</sequence>
<feature type="signal peptide" evidence="2">
    <location>
        <begin position="1"/>
        <end position="20"/>
    </location>
</feature>
<dbReference type="EMBL" id="JBHSHC010000056">
    <property type="protein sequence ID" value="MFC4767400.1"/>
    <property type="molecule type" value="Genomic_DNA"/>
</dbReference>
<reference evidence="4" key="1">
    <citation type="journal article" date="2019" name="Int. J. Syst. Evol. Microbiol.">
        <title>The Global Catalogue of Microorganisms (GCM) 10K type strain sequencing project: providing services to taxonomists for standard genome sequencing and annotation.</title>
        <authorList>
            <consortium name="The Broad Institute Genomics Platform"/>
            <consortium name="The Broad Institute Genome Sequencing Center for Infectious Disease"/>
            <person name="Wu L."/>
            <person name="Ma J."/>
        </authorList>
    </citation>
    <scope>NUCLEOTIDE SEQUENCE [LARGE SCALE GENOMIC DNA]</scope>
    <source>
        <strain evidence="4">WYCCWR 12678</strain>
    </source>
</reference>
<gene>
    <name evidence="3" type="ORF">ACFO8Q_08490</name>
</gene>
<feature type="region of interest" description="Disordered" evidence="1">
    <location>
        <begin position="24"/>
        <end position="47"/>
    </location>
</feature>
<accession>A0ABV9PZB4</accession>
<dbReference type="PROSITE" id="PS51257">
    <property type="entry name" value="PROKAR_LIPOPROTEIN"/>
    <property type="match status" value="1"/>
</dbReference>
<dbReference type="RefSeq" id="WP_380025323.1">
    <property type="nucleotide sequence ID" value="NZ_JBHSHC010000056.1"/>
</dbReference>
<feature type="chain" id="PRO_5046792151" description="Lipoprotein" evidence="2">
    <location>
        <begin position="21"/>
        <end position="47"/>
    </location>
</feature>
<feature type="compositionally biased region" description="Basic and acidic residues" evidence="1">
    <location>
        <begin position="38"/>
        <end position="47"/>
    </location>
</feature>
<organism evidence="3 4">
    <name type="scientific">Effusibacillus consociatus</name>
    <dbReference type="NCBI Taxonomy" id="1117041"/>
    <lineage>
        <taxon>Bacteria</taxon>
        <taxon>Bacillati</taxon>
        <taxon>Bacillota</taxon>
        <taxon>Bacilli</taxon>
        <taxon>Bacillales</taxon>
        <taxon>Alicyclobacillaceae</taxon>
        <taxon>Effusibacillus</taxon>
    </lineage>
</organism>
<keyword evidence="4" id="KW-1185">Reference proteome</keyword>
<evidence type="ECO:0008006" key="5">
    <source>
        <dbReference type="Google" id="ProtNLM"/>
    </source>
</evidence>
<keyword evidence="2" id="KW-0732">Signal</keyword>
<evidence type="ECO:0000256" key="1">
    <source>
        <dbReference type="SAM" id="MobiDB-lite"/>
    </source>
</evidence>
<evidence type="ECO:0000256" key="2">
    <source>
        <dbReference type="SAM" id="SignalP"/>
    </source>
</evidence>
<evidence type="ECO:0000313" key="3">
    <source>
        <dbReference type="EMBL" id="MFC4767400.1"/>
    </source>
</evidence>
<comment type="caution">
    <text evidence="3">The sequence shown here is derived from an EMBL/GenBank/DDBJ whole genome shotgun (WGS) entry which is preliminary data.</text>
</comment>
<feature type="compositionally biased region" description="Polar residues" evidence="1">
    <location>
        <begin position="24"/>
        <end position="33"/>
    </location>
</feature>
<proteinExistence type="predicted"/>
<protein>
    <recommendedName>
        <fullName evidence="5">Lipoprotein</fullName>
    </recommendedName>
</protein>
<dbReference type="Proteomes" id="UP001596002">
    <property type="component" value="Unassembled WGS sequence"/>
</dbReference>
<evidence type="ECO:0000313" key="4">
    <source>
        <dbReference type="Proteomes" id="UP001596002"/>
    </source>
</evidence>